<evidence type="ECO:0000313" key="1">
    <source>
        <dbReference type="EMBL" id="GAA3705380.1"/>
    </source>
</evidence>
<dbReference type="InterPro" id="IPR024411">
    <property type="entry name" value="Tail_terminator_phage"/>
</dbReference>
<comment type="caution">
    <text evidence="1">The sequence shown here is derived from an EMBL/GenBank/DDBJ whole genome shotgun (WGS) entry which is preliminary data.</text>
</comment>
<gene>
    <name evidence="1" type="ORF">GCM10023081_46770</name>
</gene>
<evidence type="ECO:0008006" key="3">
    <source>
        <dbReference type="Google" id="ProtNLM"/>
    </source>
</evidence>
<accession>A0ABP7DMI0</accession>
<name>A0ABP7DMI0_9MICC</name>
<keyword evidence="2" id="KW-1185">Reference proteome</keyword>
<reference evidence="2" key="1">
    <citation type="journal article" date="2019" name="Int. J. Syst. Evol. Microbiol.">
        <title>The Global Catalogue of Microorganisms (GCM) 10K type strain sequencing project: providing services to taxonomists for standard genome sequencing and annotation.</title>
        <authorList>
            <consortium name="The Broad Institute Genomics Platform"/>
            <consortium name="The Broad Institute Genome Sequencing Center for Infectious Disease"/>
            <person name="Wu L."/>
            <person name="Ma J."/>
        </authorList>
    </citation>
    <scope>NUCLEOTIDE SEQUENCE [LARGE SCALE GENOMIC DNA]</scope>
    <source>
        <strain evidence="2">JCM 30742</strain>
    </source>
</reference>
<dbReference type="Pfam" id="PF12691">
    <property type="entry name" value="Phage_tail_terminator_6"/>
    <property type="match status" value="1"/>
</dbReference>
<organism evidence="1 2">
    <name type="scientific">Arthrobacter ginkgonis</name>
    <dbReference type="NCBI Taxonomy" id="1630594"/>
    <lineage>
        <taxon>Bacteria</taxon>
        <taxon>Bacillati</taxon>
        <taxon>Actinomycetota</taxon>
        <taxon>Actinomycetes</taxon>
        <taxon>Micrococcales</taxon>
        <taxon>Micrococcaceae</taxon>
        <taxon>Arthrobacter</taxon>
    </lineage>
</organism>
<evidence type="ECO:0000313" key="2">
    <source>
        <dbReference type="Proteomes" id="UP001500752"/>
    </source>
</evidence>
<dbReference type="EMBL" id="BAABEO010000045">
    <property type="protein sequence ID" value="GAA3705380.1"/>
    <property type="molecule type" value="Genomic_DNA"/>
</dbReference>
<sequence>MGFTRNLADGIGQHLSATGAIAYKTSGTYLTSEVGLHLDQLPTTPDRAVGLTLYPVTDSGNTDSIVGAQFRIRGRANNRADVKDTGDAIFDALHDLQAVTLGGIPVVRVWRNSAASLGADSSNRQEETHNYYLELTRTGTHRRD</sequence>
<proteinExistence type="predicted"/>
<dbReference type="Proteomes" id="UP001500752">
    <property type="component" value="Unassembled WGS sequence"/>
</dbReference>
<dbReference type="RefSeq" id="WP_345154838.1">
    <property type="nucleotide sequence ID" value="NZ_BAABEO010000045.1"/>
</dbReference>
<protein>
    <recommendedName>
        <fullName evidence="3">DUF3168 domain-containing protein</fullName>
    </recommendedName>
</protein>